<keyword evidence="3" id="KW-1185">Reference proteome</keyword>
<sequence length="214" mass="22812">MAFLTGRQTQDSDISETATASGQLDAIIGGAAAGSVVLILLAIFFGYWLVKRRARRRSAPSRIVINDAETRPTLEAPRRARRRSLVLSLGDVPYHSSPPSSEKQLPSLPATGSLLSSDAFTVTPMTAAFPPSAAEGKTWPYSDKSSSSLESALLTVPSPPPATRTKLGLVRMITVKRPAPIDVERAQAVTVEQAVDSGLRLVDPAIVPPPYTPR</sequence>
<accession>A0A5C2S1K3</accession>
<evidence type="ECO:0000256" key="1">
    <source>
        <dbReference type="SAM" id="Phobius"/>
    </source>
</evidence>
<dbReference type="EMBL" id="ML122282">
    <property type="protein sequence ID" value="RPD57268.1"/>
    <property type="molecule type" value="Genomic_DNA"/>
</dbReference>
<feature type="transmembrane region" description="Helical" evidence="1">
    <location>
        <begin position="26"/>
        <end position="50"/>
    </location>
</feature>
<proteinExistence type="predicted"/>
<organism evidence="2 3">
    <name type="scientific">Lentinus tigrinus ALCF2SS1-6</name>
    <dbReference type="NCBI Taxonomy" id="1328759"/>
    <lineage>
        <taxon>Eukaryota</taxon>
        <taxon>Fungi</taxon>
        <taxon>Dikarya</taxon>
        <taxon>Basidiomycota</taxon>
        <taxon>Agaricomycotina</taxon>
        <taxon>Agaricomycetes</taxon>
        <taxon>Polyporales</taxon>
        <taxon>Polyporaceae</taxon>
        <taxon>Lentinus</taxon>
    </lineage>
</organism>
<keyword evidence="1" id="KW-0472">Membrane</keyword>
<protein>
    <submittedName>
        <fullName evidence="2">Uncharacterized protein</fullName>
    </submittedName>
</protein>
<dbReference type="AlphaFoldDB" id="A0A5C2S1K3"/>
<keyword evidence="1" id="KW-1133">Transmembrane helix</keyword>
<dbReference type="Proteomes" id="UP000313359">
    <property type="component" value="Unassembled WGS sequence"/>
</dbReference>
<reference evidence="2" key="1">
    <citation type="journal article" date="2018" name="Genome Biol. Evol.">
        <title>Genomics and development of Lentinus tigrinus, a white-rot wood-decaying mushroom with dimorphic fruiting bodies.</title>
        <authorList>
            <person name="Wu B."/>
            <person name="Xu Z."/>
            <person name="Knudson A."/>
            <person name="Carlson A."/>
            <person name="Chen N."/>
            <person name="Kovaka S."/>
            <person name="LaButti K."/>
            <person name="Lipzen A."/>
            <person name="Pennachio C."/>
            <person name="Riley R."/>
            <person name="Schakwitz W."/>
            <person name="Umezawa K."/>
            <person name="Ohm R.A."/>
            <person name="Grigoriev I.V."/>
            <person name="Nagy L.G."/>
            <person name="Gibbons J."/>
            <person name="Hibbett D."/>
        </authorList>
    </citation>
    <scope>NUCLEOTIDE SEQUENCE [LARGE SCALE GENOMIC DNA]</scope>
    <source>
        <strain evidence="2">ALCF2SS1-6</strain>
    </source>
</reference>
<name>A0A5C2S1K3_9APHY</name>
<evidence type="ECO:0000313" key="3">
    <source>
        <dbReference type="Proteomes" id="UP000313359"/>
    </source>
</evidence>
<keyword evidence="1" id="KW-0812">Transmembrane</keyword>
<gene>
    <name evidence="2" type="ORF">L227DRAFT_655673</name>
</gene>
<evidence type="ECO:0000313" key="2">
    <source>
        <dbReference type="EMBL" id="RPD57268.1"/>
    </source>
</evidence>
<dbReference type="OrthoDB" id="2754761at2759"/>